<dbReference type="RefSeq" id="WP_275474091.1">
    <property type="nucleotide sequence ID" value="NZ_CP162940.1"/>
</dbReference>
<evidence type="ECO:0000313" key="1">
    <source>
        <dbReference type="EMBL" id="MFB5192323.1"/>
    </source>
</evidence>
<dbReference type="EMBL" id="JBDXSU010000020">
    <property type="protein sequence ID" value="MFB5192323.1"/>
    <property type="molecule type" value="Genomic_DNA"/>
</dbReference>
<proteinExistence type="predicted"/>
<name>A0ABV5AJ73_9BACL</name>
<evidence type="ECO:0000313" key="2">
    <source>
        <dbReference type="Proteomes" id="UP001579974"/>
    </source>
</evidence>
<keyword evidence="2" id="KW-1185">Reference proteome</keyword>
<accession>A0ABV5AJ73</accession>
<comment type="caution">
    <text evidence="1">The sequence shown here is derived from an EMBL/GenBank/DDBJ whole genome shotgun (WGS) entry which is preliminary data.</text>
</comment>
<dbReference type="Proteomes" id="UP001579974">
    <property type="component" value="Unassembled WGS sequence"/>
</dbReference>
<reference evidence="1 2" key="1">
    <citation type="journal article" date="2024" name="Int. J. Mol. Sci.">
        <title>Exploration of Alicyclobacillus spp. Genome in Search of Antibiotic Resistance.</title>
        <authorList>
            <person name="Bucka-Kolendo J."/>
            <person name="Kiousi D.E."/>
            <person name="Dekowska A."/>
            <person name="Mikolajczuk-Szczyrba A."/>
            <person name="Karadedos D.M."/>
            <person name="Michael P."/>
            <person name="Galanis A."/>
            <person name="Sokolowska B."/>
        </authorList>
    </citation>
    <scope>NUCLEOTIDE SEQUENCE [LARGE SCALE GENOMIC DNA]</scope>
    <source>
        <strain evidence="1 2">KKP 3000</strain>
    </source>
</reference>
<organism evidence="1 2">
    <name type="scientific">Alicyclobacillus fastidiosus</name>
    <dbReference type="NCBI Taxonomy" id="392011"/>
    <lineage>
        <taxon>Bacteria</taxon>
        <taxon>Bacillati</taxon>
        <taxon>Bacillota</taxon>
        <taxon>Bacilli</taxon>
        <taxon>Bacillales</taxon>
        <taxon>Alicyclobacillaceae</taxon>
        <taxon>Alicyclobacillus</taxon>
    </lineage>
</organism>
<protein>
    <submittedName>
        <fullName evidence="1">Uncharacterized protein</fullName>
    </submittedName>
</protein>
<gene>
    <name evidence="1" type="ORF">KKP3000_001517</name>
</gene>
<sequence length="47" mass="5293">MNCNIIVKVVLPPNPDEVIDMLAQAILDKLLDERKNNPEKMETNTAT</sequence>